<reference evidence="2 3" key="1">
    <citation type="submission" date="2024-11" db="EMBL/GenBank/DDBJ databases">
        <title>Chromosome-level genome assembly of the freshwater bivalve Anodonta woodiana.</title>
        <authorList>
            <person name="Chen X."/>
        </authorList>
    </citation>
    <scope>NUCLEOTIDE SEQUENCE [LARGE SCALE GENOMIC DNA]</scope>
    <source>
        <strain evidence="2">MN2024</strain>
        <tissue evidence="2">Gills</tissue>
    </source>
</reference>
<organism evidence="2 3">
    <name type="scientific">Sinanodonta woodiana</name>
    <name type="common">Chinese pond mussel</name>
    <name type="synonym">Anodonta woodiana</name>
    <dbReference type="NCBI Taxonomy" id="1069815"/>
    <lineage>
        <taxon>Eukaryota</taxon>
        <taxon>Metazoa</taxon>
        <taxon>Spiralia</taxon>
        <taxon>Lophotrochozoa</taxon>
        <taxon>Mollusca</taxon>
        <taxon>Bivalvia</taxon>
        <taxon>Autobranchia</taxon>
        <taxon>Heteroconchia</taxon>
        <taxon>Palaeoheterodonta</taxon>
        <taxon>Unionida</taxon>
        <taxon>Unionoidea</taxon>
        <taxon>Unionidae</taxon>
        <taxon>Unioninae</taxon>
        <taxon>Sinanodonta</taxon>
    </lineage>
</organism>
<accession>A0ABD3X2Q3</accession>
<protein>
    <recommendedName>
        <fullName evidence="1">Mitochondria-eating protein C-terminal domain-containing protein</fullName>
    </recommendedName>
</protein>
<dbReference type="AlphaFoldDB" id="A0ABD3X2Q3"/>
<dbReference type="Pfam" id="PF16026">
    <property type="entry name" value="MIEAP"/>
    <property type="match status" value="1"/>
</dbReference>
<proteinExistence type="predicted"/>
<dbReference type="InterPro" id="IPR031981">
    <property type="entry name" value="MIEAP_C"/>
</dbReference>
<dbReference type="Proteomes" id="UP001634394">
    <property type="component" value="Unassembled WGS sequence"/>
</dbReference>
<evidence type="ECO:0000313" key="3">
    <source>
        <dbReference type="Proteomes" id="UP001634394"/>
    </source>
</evidence>
<dbReference type="EMBL" id="JBJQND010000004">
    <property type="protein sequence ID" value="KAL3879292.1"/>
    <property type="molecule type" value="Genomic_DNA"/>
</dbReference>
<name>A0ABD3X2Q3_SINWO</name>
<comment type="caution">
    <text evidence="2">The sequence shown here is derived from an EMBL/GenBank/DDBJ whole genome shotgun (WGS) entry which is preliminary data.</text>
</comment>
<feature type="non-terminal residue" evidence="2">
    <location>
        <position position="1"/>
    </location>
</feature>
<sequence>NSGVENVDSGDPDLIGTSKDKSENVNINHLECTLDLNFELTHDLKVIWRKTSLALKGVAAESLCSLIETCSDMPFCILPMTSKYLKRCIDLCWRMGVQEKPLHLDGVGKMDSYVGKKFDKDKFRCYTRSGSHVAFVVWPTLYLYEGGPILMKGIAQGCSPSEANKEKPY</sequence>
<gene>
    <name evidence="2" type="ORF">ACJMK2_031593</name>
</gene>
<evidence type="ECO:0000259" key="1">
    <source>
        <dbReference type="Pfam" id="PF16026"/>
    </source>
</evidence>
<feature type="domain" description="Mitochondria-eating protein C-terminal" evidence="1">
    <location>
        <begin position="80"/>
        <end position="155"/>
    </location>
</feature>
<keyword evidence="3" id="KW-1185">Reference proteome</keyword>
<evidence type="ECO:0000313" key="2">
    <source>
        <dbReference type="EMBL" id="KAL3879292.1"/>
    </source>
</evidence>